<keyword evidence="6" id="KW-0067">ATP-binding</keyword>
<comment type="subcellular location">
    <subcellularLocation>
        <location evidence="1">Cell membrane</location>
        <topology evidence="1">Multi-pass membrane protein</topology>
    </subcellularLocation>
</comment>
<evidence type="ECO:0000256" key="6">
    <source>
        <dbReference type="RuleBase" id="RU362081"/>
    </source>
</evidence>
<sequence length="614" mass="63600">MKRFHYPLVAATGAIGVLAGVCWLIGWQLAAGVIVAVFALGIAGLETVRMIRRLRHGVIGVDLLAVVAIVSTVLVGELLASWIIVLMLTGGEALEDFAQGRAERELKGLIDRAPRSAHRIASESGTIEEVAVGDVIVGDRLLVKPSEIVPVDGTLSPDTTAVEFDESSLTGESLPVEHHGGDLVLSGSINGSAAVTMTATADARHSQYQSIVLLVTEAASRPAPVVRLADRFALPFTAFALLLGATAWIVSGDPVRFAEVLVLATPCPLIIAAPIAFMAGMSRAAKNGVIVKGGAVLETLSRARSIVFDKTGTLTEGRPTITRFRTENGFTERELLRLAASAEQYSSHVLAESVIRSARDAGLELDDTDDAHEVATAGVEARFAGHDVLVGKLGFVAERASGATEYDLEPGELAISVAVDGVFAGAIIAHDGLRANATSTIADLLRRGARHIIMLTGDAPATAHAIAAQAGITDVRAGCLPADKVEAVARLDDRPVVMVGDGVNDAPVLAAADVGIAMGARGATAASDSADVVILLDDLSKTATAVRIGQDSVRIALQSIWIGIGLSVALMTTAAFGVIPAALGAGLQEAVDLVCILNALRALRDPVTPVRAPR</sequence>
<dbReference type="InterPro" id="IPR008250">
    <property type="entry name" value="ATPase_P-typ_transduc_dom_A_sf"/>
</dbReference>
<feature type="transmembrane region" description="Helical" evidence="6">
    <location>
        <begin position="560"/>
        <end position="583"/>
    </location>
</feature>
<evidence type="ECO:0000259" key="7">
    <source>
        <dbReference type="Pfam" id="PF00122"/>
    </source>
</evidence>
<dbReference type="NCBIfam" id="TIGR01494">
    <property type="entry name" value="ATPase_P-type"/>
    <property type="match status" value="1"/>
</dbReference>
<proteinExistence type="inferred from homology"/>
<comment type="similarity">
    <text evidence="2 6">Belongs to the cation transport ATPase (P-type) (TC 3.A.3) family. Type IB subfamily.</text>
</comment>
<dbReference type="InterPro" id="IPR051014">
    <property type="entry name" value="Cation_Transport_ATPase_IB"/>
</dbReference>
<evidence type="ECO:0000256" key="2">
    <source>
        <dbReference type="ARBA" id="ARBA00006024"/>
    </source>
</evidence>
<dbReference type="AlphaFoldDB" id="A0A1H3SYL4"/>
<protein>
    <submittedName>
        <fullName evidence="8">Heavy metal-(Cd/Co/Hg/Pb/Zn)-translocating P-type ATPase</fullName>
    </submittedName>
</protein>
<dbReference type="InterPro" id="IPR023299">
    <property type="entry name" value="ATPase_P-typ_cyto_dom_N"/>
</dbReference>
<gene>
    <name evidence="8" type="ORF">SAMN05216554_3791</name>
</gene>
<dbReference type="NCBIfam" id="TIGR01512">
    <property type="entry name" value="ATPase-IB2_Cd"/>
    <property type="match status" value="1"/>
</dbReference>
<dbReference type="PANTHER" id="PTHR48085:SF5">
    <property type="entry name" value="CADMIUM_ZINC-TRANSPORTING ATPASE HMA4-RELATED"/>
    <property type="match status" value="1"/>
</dbReference>
<dbReference type="NCBIfam" id="TIGR01525">
    <property type="entry name" value="ATPase-IB_hvy"/>
    <property type="match status" value="1"/>
</dbReference>
<feature type="transmembrane region" description="Helical" evidence="6">
    <location>
        <begin position="29"/>
        <end position="45"/>
    </location>
</feature>
<evidence type="ECO:0000256" key="5">
    <source>
        <dbReference type="ARBA" id="ARBA00023136"/>
    </source>
</evidence>
<dbReference type="SUPFAM" id="SSF81653">
    <property type="entry name" value="Calcium ATPase, transduction domain A"/>
    <property type="match status" value="1"/>
</dbReference>
<dbReference type="EMBL" id="FNPZ01000004">
    <property type="protein sequence ID" value="SDZ42595.1"/>
    <property type="molecule type" value="Genomic_DNA"/>
</dbReference>
<dbReference type="Gene3D" id="3.40.50.1000">
    <property type="entry name" value="HAD superfamily/HAD-like"/>
    <property type="match status" value="1"/>
</dbReference>
<accession>A0A1H3SYL4</accession>
<dbReference type="GO" id="GO:0015086">
    <property type="term" value="F:cadmium ion transmembrane transporter activity"/>
    <property type="evidence" value="ECO:0007669"/>
    <property type="project" value="TreeGrafter"/>
</dbReference>
<evidence type="ECO:0000256" key="3">
    <source>
        <dbReference type="ARBA" id="ARBA00022692"/>
    </source>
</evidence>
<dbReference type="InterPro" id="IPR036412">
    <property type="entry name" value="HAD-like_sf"/>
</dbReference>
<dbReference type="GO" id="GO:0046872">
    <property type="term" value="F:metal ion binding"/>
    <property type="evidence" value="ECO:0007669"/>
    <property type="project" value="UniProtKB-KW"/>
</dbReference>
<dbReference type="InterPro" id="IPR018303">
    <property type="entry name" value="ATPase_P-typ_P_site"/>
</dbReference>
<dbReference type="Pfam" id="PF00122">
    <property type="entry name" value="E1-E2_ATPase"/>
    <property type="match status" value="1"/>
</dbReference>
<dbReference type="InterPro" id="IPR059000">
    <property type="entry name" value="ATPase_P-type_domA"/>
</dbReference>
<dbReference type="PROSITE" id="PS00154">
    <property type="entry name" value="ATPASE_E1_E2"/>
    <property type="match status" value="1"/>
</dbReference>
<organism evidence="8 9">
    <name type="scientific">Herbiconiux ginsengi</name>
    <dbReference type="NCBI Taxonomy" id="381665"/>
    <lineage>
        <taxon>Bacteria</taxon>
        <taxon>Bacillati</taxon>
        <taxon>Actinomycetota</taxon>
        <taxon>Actinomycetes</taxon>
        <taxon>Micrococcales</taxon>
        <taxon>Microbacteriaceae</taxon>
        <taxon>Herbiconiux</taxon>
    </lineage>
</organism>
<dbReference type="InterPro" id="IPR023214">
    <property type="entry name" value="HAD_sf"/>
</dbReference>
<feature type="transmembrane region" description="Helical" evidence="6">
    <location>
        <begin position="232"/>
        <end position="251"/>
    </location>
</feature>
<dbReference type="InterPro" id="IPR027256">
    <property type="entry name" value="P-typ_ATPase_IB"/>
</dbReference>
<evidence type="ECO:0000256" key="1">
    <source>
        <dbReference type="ARBA" id="ARBA00004651"/>
    </source>
</evidence>
<evidence type="ECO:0000313" key="8">
    <source>
        <dbReference type="EMBL" id="SDZ42595.1"/>
    </source>
</evidence>
<feature type="transmembrane region" description="Helical" evidence="6">
    <location>
        <begin position="257"/>
        <end position="277"/>
    </location>
</feature>
<dbReference type="PANTHER" id="PTHR48085">
    <property type="entry name" value="CADMIUM/ZINC-TRANSPORTING ATPASE HMA2-RELATED"/>
    <property type="match status" value="1"/>
</dbReference>
<dbReference type="GO" id="GO:0016887">
    <property type="term" value="F:ATP hydrolysis activity"/>
    <property type="evidence" value="ECO:0007669"/>
    <property type="project" value="InterPro"/>
</dbReference>
<keyword evidence="5 6" id="KW-0472">Membrane</keyword>
<name>A0A1H3SYL4_9MICO</name>
<keyword evidence="6" id="KW-1003">Cell membrane</keyword>
<keyword evidence="9" id="KW-1185">Reference proteome</keyword>
<dbReference type="RefSeq" id="WP_245741665.1">
    <property type="nucleotide sequence ID" value="NZ_FNPZ01000004.1"/>
</dbReference>
<feature type="domain" description="P-type ATPase A" evidence="7">
    <location>
        <begin position="113"/>
        <end position="215"/>
    </location>
</feature>
<dbReference type="GO" id="GO:0005886">
    <property type="term" value="C:plasma membrane"/>
    <property type="evidence" value="ECO:0007669"/>
    <property type="project" value="UniProtKB-SubCell"/>
</dbReference>
<evidence type="ECO:0000256" key="4">
    <source>
        <dbReference type="ARBA" id="ARBA00022989"/>
    </source>
</evidence>
<dbReference type="SUPFAM" id="SSF81665">
    <property type="entry name" value="Calcium ATPase, transmembrane domain M"/>
    <property type="match status" value="1"/>
</dbReference>
<dbReference type="Gene3D" id="3.40.1110.10">
    <property type="entry name" value="Calcium-transporting ATPase, cytoplasmic domain N"/>
    <property type="match status" value="1"/>
</dbReference>
<reference evidence="8 9" key="1">
    <citation type="submission" date="2016-10" db="EMBL/GenBank/DDBJ databases">
        <authorList>
            <person name="de Groot N.N."/>
        </authorList>
    </citation>
    <scope>NUCLEOTIDE SEQUENCE [LARGE SCALE GENOMIC DNA]</scope>
    <source>
        <strain evidence="8 9">CGMCC 4.3491</strain>
    </source>
</reference>
<dbReference type="GO" id="GO:0005524">
    <property type="term" value="F:ATP binding"/>
    <property type="evidence" value="ECO:0007669"/>
    <property type="project" value="UniProtKB-UniRule"/>
</dbReference>
<keyword evidence="6" id="KW-0479">Metal-binding</keyword>
<dbReference type="Gene3D" id="2.70.150.10">
    <property type="entry name" value="Calcium-transporting ATPase, cytoplasmic transduction domain A"/>
    <property type="match status" value="1"/>
</dbReference>
<dbReference type="SUPFAM" id="SSF56784">
    <property type="entry name" value="HAD-like"/>
    <property type="match status" value="1"/>
</dbReference>
<dbReference type="Pfam" id="PF00702">
    <property type="entry name" value="Hydrolase"/>
    <property type="match status" value="1"/>
</dbReference>
<keyword evidence="4 6" id="KW-1133">Transmembrane helix</keyword>
<dbReference type="STRING" id="381665.SAMN05216554_3791"/>
<dbReference type="PRINTS" id="PR00119">
    <property type="entry name" value="CATATPASE"/>
</dbReference>
<dbReference type="Proteomes" id="UP000198891">
    <property type="component" value="Unassembled WGS sequence"/>
</dbReference>
<keyword evidence="3 6" id="KW-0812">Transmembrane</keyword>
<keyword evidence="6" id="KW-0547">Nucleotide-binding</keyword>
<dbReference type="GO" id="GO:0019829">
    <property type="term" value="F:ATPase-coupled monoatomic cation transmembrane transporter activity"/>
    <property type="evidence" value="ECO:0007669"/>
    <property type="project" value="InterPro"/>
</dbReference>
<dbReference type="InterPro" id="IPR001757">
    <property type="entry name" value="P_typ_ATPase"/>
</dbReference>
<evidence type="ECO:0000313" key="9">
    <source>
        <dbReference type="Proteomes" id="UP000198891"/>
    </source>
</evidence>
<dbReference type="InterPro" id="IPR023298">
    <property type="entry name" value="ATPase_P-typ_TM_dom_sf"/>
</dbReference>